<dbReference type="AlphaFoldDB" id="A0A136J2B1"/>
<dbReference type="GO" id="GO:0008270">
    <property type="term" value="F:zinc ion binding"/>
    <property type="evidence" value="ECO:0007669"/>
    <property type="project" value="InterPro"/>
</dbReference>
<dbReference type="InterPro" id="IPR001138">
    <property type="entry name" value="Zn2Cys6_DnaBD"/>
</dbReference>
<feature type="region of interest" description="Disordered" evidence="2">
    <location>
        <begin position="525"/>
        <end position="591"/>
    </location>
</feature>
<dbReference type="PANTHER" id="PTHR47785">
    <property type="entry name" value="ZN(II)2CYS6 TRANSCRIPTION FACTOR (EUROFUNG)-RELATED-RELATED"/>
    <property type="match status" value="1"/>
</dbReference>
<dbReference type="CDD" id="cd12148">
    <property type="entry name" value="fungal_TF_MHR"/>
    <property type="match status" value="1"/>
</dbReference>
<dbReference type="GO" id="GO:0000981">
    <property type="term" value="F:DNA-binding transcription factor activity, RNA polymerase II-specific"/>
    <property type="evidence" value="ECO:0007669"/>
    <property type="project" value="InterPro"/>
</dbReference>
<name>A0A136J2B1_9PEZI</name>
<protein>
    <recommendedName>
        <fullName evidence="3">Zn(2)-C6 fungal-type domain-containing protein</fullName>
    </recommendedName>
</protein>
<feature type="region of interest" description="Disordered" evidence="2">
    <location>
        <begin position="981"/>
        <end position="1022"/>
    </location>
</feature>
<evidence type="ECO:0000256" key="2">
    <source>
        <dbReference type="SAM" id="MobiDB-lite"/>
    </source>
</evidence>
<organism evidence="4 5">
    <name type="scientific">Microdochium bolleyi</name>
    <dbReference type="NCBI Taxonomy" id="196109"/>
    <lineage>
        <taxon>Eukaryota</taxon>
        <taxon>Fungi</taxon>
        <taxon>Dikarya</taxon>
        <taxon>Ascomycota</taxon>
        <taxon>Pezizomycotina</taxon>
        <taxon>Sordariomycetes</taxon>
        <taxon>Xylariomycetidae</taxon>
        <taxon>Xylariales</taxon>
        <taxon>Microdochiaceae</taxon>
        <taxon>Microdochium</taxon>
    </lineage>
</organism>
<feature type="compositionally biased region" description="Low complexity" evidence="2">
    <location>
        <begin position="443"/>
        <end position="457"/>
    </location>
</feature>
<evidence type="ECO:0000256" key="1">
    <source>
        <dbReference type="ARBA" id="ARBA00023242"/>
    </source>
</evidence>
<evidence type="ECO:0000259" key="3">
    <source>
        <dbReference type="PROSITE" id="PS50048"/>
    </source>
</evidence>
<feature type="domain" description="Zn(2)-C6 fungal-type" evidence="3">
    <location>
        <begin position="124"/>
        <end position="153"/>
    </location>
</feature>
<gene>
    <name evidence="4" type="ORF">Micbo1qcDRAFT_119540</name>
</gene>
<accession>A0A136J2B1</accession>
<feature type="region of interest" description="Disordered" evidence="2">
    <location>
        <begin position="442"/>
        <end position="486"/>
    </location>
</feature>
<feature type="compositionally biased region" description="Basic and acidic residues" evidence="2">
    <location>
        <begin position="214"/>
        <end position="227"/>
    </location>
</feature>
<feature type="compositionally biased region" description="Low complexity" evidence="2">
    <location>
        <begin position="981"/>
        <end position="998"/>
    </location>
</feature>
<dbReference type="PROSITE" id="PS00463">
    <property type="entry name" value="ZN2_CY6_FUNGAL_1"/>
    <property type="match status" value="1"/>
</dbReference>
<feature type="region of interest" description="Disordered" evidence="2">
    <location>
        <begin position="357"/>
        <end position="377"/>
    </location>
</feature>
<sequence>MVKRDPNDEPPLSQLRRPNSTGHPVDNLPPTTHAPHHRPVQPPPEPPRQMSYENGPPMAQSPNAYRPPPTAFSVPPTPVPHHQHYDGGPYGHGGHVPPPMSYHPQIDIQQASSAKRKATRASQACDSCRQLKAKCDETKPCKTCRERNINCVFRDPQPKQTDKANADIMDYLAGLRDEMVGAISKVERRLTHVERAINSQPNATADCKIESIEGEDYHDGAGPMDRESLEDDREGQPMEDSNGGMDTEAAVTTLQKWEHNDSDEKPGPPVAGKTKLPANHTTSAGLLLKWTSIHDLVKRHLVAERIGYVEEFPIRQEKLRGLLRVCGSGEGSTLEPAPHADHSDHQRADNILTEYQDDNSEAPSPAPNSEVWGQTGGLSPAPGAVYRGGVINTDGNPDFSAPTVLAYVESFKNNILNMHPIMILEELDALVVLFLKEIPQHTNKSNMRSSSNSKFVSQPTSAAPSLPEAVGSKRKRSPGGDETMPSFNFYKPGHPFRSITSAVVLLVCALGKICLNKDRIPDVVTDYSEPQPHRSPSMRNGGAMSPIHGSPPGFVSHSQSSGLPSPQDYDRTMPSRRTSMQGNGTGVRPTQMKRNYDVIPGLEYFALATDIMGSHLGGMSLKHVYAWVLAGLYHGQLARAVESWAYIKQGCTVLQEIMRTSIYRFQEIKLNHGYVPVESRRDNQLLLAYWTCLQLESDILAELPLSQSPIMQHEDNMPYPNMGFVTGHGYKDEVCASYFAQLHLRRQLNEIHSHLYNPEKIHRPQSPETIDEGIEVLQTQLKTSRNIWVPPTFRWNEDEPAATDILSARLRAKYWGSQVIIYRPFVRHILEKAPIPYGAYKNPALPQPDSFKSLNIRVGNQPIPDGVDPRTLNYARLGIEALMESTSAFHGMPRRQRIIVTNIFGTAHAQWGNLLTLAACYQDPILSRFVEVETLAKLFNRTIEFFDVIAHRSSPLRSERNILYGLACDLRLIREDPPLNSSFSSMTSSTTPATTVTSHPGEMYPPSGSAAFAGHHPHTSRP</sequence>
<keyword evidence="5" id="KW-1185">Reference proteome</keyword>
<dbReference type="CDD" id="cd00067">
    <property type="entry name" value="GAL4"/>
    <property type="match status" value="1"/>
</dbReference>
<dbReference type="SMART" id="SM00066">
    <property type="entry name" value="GAL4"/>
    <property type="match status" value="1"/>
</dbReference>
<feature type="compositionally biased region" description="Pro residues" evidence="2">
    <location>
        <begin position="65"/>
        <end position="79"/>
    </location>
</feature>
<reference evidence="5" key="1">
    <citation type="submission" date="2016-02" db="EMBL/GenBank/DDBJ databases">
        <title>Draft genome sequence of Microdochium bolleyi, a fungal endophyte of beachgrass.</title>
        <authorList>
            <consortium name="DOE Joint Genome Institute"/>
            <person name="David A.S."/>
            <person name="May G."/>
            <person name="Haridas S."/>
            <person name="Lim J."/>
            <person name="Wang M."/>
            <person name="Labutti K."/>
            <person name="Lipzen A."/>
            <person name="Barry K."/>
            <person name="Grigoriev I.V."/>
        </authorList>
    </citation>
    <scope>NUCLEOTIDE SEQUENCE [LARGE SCALE GENOMIC DNA]</scope>
    <source>
        <strain evidence="5">J235TASD1</strain>
    </source>
</reference>
<dbReference type="InterPro" id="IPR036864">
    <property type="entry name" value="Zn2-C6_fun-type_DNA-bd_sf"/>
</dbReference>
<keyword evidence="1" id="KW-0539">Nucleus</keyword>
<dbReference type="PROSITE" id="PS50048">
    <property type="entry name" value="ZN2_CY6_FUNGAL_2"/>
    <property type="match status" value="1"/>
</dbReference>
<feature type="region of interest" description="Disordered" evidence="2">
    <location>
        <begin position="259"/>
        <end position="278"/>
    </location>
</feature>
<dbReference type="Gene3D" id="4.10.240.10">
    <property type="entry name" value="Zn(2)-C6 fungal-type DNA-binding domain"/>
    <property type="match status" value="1"/>
</dbReference>
<dbReference type="InterPro" id="IPR053181">
    <property type="entry name" value="EcdB-like_regulator"/>
</dbReference>
<feature type="region of interest" description="Disordered" evidence="2">
    <location>
        <begin position="1"/>
        <end position="104"/>
    </location>
</feature>
<dbReference type="PANTHER" id="PTHR47785:SF4">
    <property type="entry name" value="ZN(II)2CYS6 TRANSCRIPTION FACTOR (EUROFUNG)"/>
    <property type="match status" value="1"/>
</dbReference>
<evidence type="ECO:0000313" key="5">
    <source>
        <dbReference type="Proteomes" id="UP000070501"/>
    </source>
</evidence>
<dbReference type="InParanoid" id="A0A136J2B1"/>
<feature type="region of interest" description="Disordered" evidence="2">
    <location>
        <begin position="214"/>
        <end position="245"/>
    </location>
</feature>
<dbReference type="OrthoDB" id="5244761at2759"/>
<dbReference type="Pfam" id="PF00172">
    <property type="entry name" value="Zn_clus"/>
    <property type="match status" value="1"/>
</dbReference>
<dbReference type="SUPFAM" id="SSF57701">
    <property type="entry name" value="Zn2/Cys6 DNA-binding domain"/>
    <property type="match status" value="1"/>
</dbReference>
<dbReference type="EMBL" id="KQ964251">
    <property type="protein sequence ID" value="KXJ91126.1"/>
    <property type="molecule type" value="Genomic_DNA"/>
</dbReference>
<evidence type="ECO:0000313" key="4">
    <source>
        <dbReference type="EMBL" id="KXJ91126.1"/>
    </source>
</evidence>
<dbReference type="STRING" id="196109.A0A136J2B1"/>
<dbReference type="Proteomes" id="UP000070501">
    <property type="component" value="Unassembled WGS sequence"/>
</dbReference>
<proteinExistence type="predicted"/>